<proteinExistence type="predicted"/>
<sequence>MDTLVYRLGLGSCRGFIDDFSPSSGHSSRPHSYRLVFFLFLLLLTTVKGTAAGKDSGGVTLVADDFSLLFPGMARGDFIAVPERDSITFVTVSSITMLVIIECTEGEVIVF</sequence>
<dbReference type="EMBL" id="OV725077">
    <property type="protein sequence ID" value="CAH1390372.1"/>
    <property type="molecule type" value="Genomic_DNA"/>
</dbReference>
<accession>A0A9P0E8F5</accession>
<dbReference type="Proteomes" id="UP001152798">
    <property type="component" value="Chromosome 1"/>
</dbReference>
<organism evidence="1 2">
    <name type="scientific">Nezara viridula</name>
    <name type="common">Southern green stink bug</name>
    <name type="synonym">Cimex viridulus</name>
    <dbReference type="NCBI Taxonomy" id="85310"/>
    <lineage>
        <taxon>Eukaryota</taxon>
        <taxon>Metazoa</taxon>
        <taxon>Ecdysozoa</taxon>
        <taxon>Arthropoda</taxon>
        <taxon>Hexapoda</taxon>
        <taxon>Insecta</taxon>
        <taxon>Pterygota</taxon>
        <taxon>Neoptera</taxon>
        <taxon>Paraneoptera</taxon>
        <taxon>Hemiptera</taxon>
        <taxon>Heteroptera</taxon>
        <taxon>Panheteroptera</taxon>
        <taxon>Pentatomomorpha</taxon>
        <taxon>Pentatomoidea</taxon>
        <taxon>Pentatomidae</taxon>
        <taxon>Pentatominae</taxon>
        <taxon>Nezara</taxon>
    </lineage>
</organism>
<gene>
    <name evidence="1" type="ORF">NEZAVI_LOCUS1587</name>
</gene>
<keyword evidence="2" id="KW-1185">Reference proteome</keyword>
<name>A0A9P0E8F5_NEZVI</name>
<reference evidence="1" key="1">
    <citation type="submission" date="2022-01" db="EMBL/GenBank/DDBJ databases">
        <authorList>
            <person name="King R."/>
        </authorList>
    </citation>
    <scope>NUCLEOTIDE SEQUENCE</scope>
</reference>
<protein>
    <submittedName>
        <fullName evidence="1">Uncharacterized protein</fullName>
    </submittedName>
</protein>
<evidence type="ECO:0000313" key="1">
    <source>
        <dbReference type="EMBL" id="CAH1390372.1"/>
    </source>
</evidence>
<evidence type="ECO:0000313" key="2">
    <source>
        <dbReference type="Proteomes" id="UP001152798"/>
    </source>
</evidence>
<dbReference type="AlphaFoldDB" id="A0A9P0E8F5"/>